<evidence type="ECO:0000256" key="1">
    <source>
        <dbReference type="ARBA" id="ARBA00000316"/>
    </source>
</evidence>
<dbReference type="SUPFAM" id="SSF50621">
    <property type="entry name" value="Alanine racemase C-terminal domain-like"/>
    <property type="match status" value="1"/>
</dbReference>
<feature type="modified residue" description="N6-(pyridoxal phosphate)lysine" evidence="5 6">
    <location>
        <position position="34"/>
    </location>
</feature>
<dbReference type="InterPro" id="IPR009006">
    <property type="entry name" value="Ala_racemase/Decarboxylase_C"/>
</dbReference>
<dbReference type="GO" id="GO:0005829">
    <property type="term" value="C:cytosol"/>
    <property type="evidence" value="ECO:0007669"/>
    <property type="project" value="TreeGrafter"/>
</dbReference>
<evidence type="ECO:0000256" key="6">
    <source>
        <dbReference type="PIRSR" id="PIRSR600821-50"/>
    </source>
</evidence>
<comment type="catalytic activity">
    <reaction evidence="1 5">
        <text>L-alanine = D-alanine</text>
        <dbReference type="Rhea" id="RHEA:20249"/>
        <dbReference type="ChEBI" id="CHEBI:57416"/>
        <dbReference type="ChEBI" id="CHEBI:57972"/>
        <dbReference type="EC" id="5.1.1.1"/>
    </reaction>
</comment>
<dbReference type="Proteomes" id="UP000002318">
    <property type="component" value="Chromosome"/>
</dbReference>
<protein>
    <recommendedName>
        <fullName evidence="5">Alanine racemase</fullName>
        <ecNumber evidence="5">5.1.1.1</ecNumber>
    </recommendedName>
</protein>
<keyword evidence="3 5" id="KW-0663">Pyridoxal phosphate</keyword>
<feature type="binding site" evidence="5 7">
    <location>
        <position position="132"/>
    </location>
    <ligand>
        <name>substrate</name>
    </ligand>
</feature>
<keyword evidence="10" id="KW-1185">Reference proteome</keyword>
<dbReference type="UniPathway" id="UPA00042">
    <property type="reaction ID" value="UER00497"/>
</dbReference>
<dbReference type="SUPFAM" id="SSF51419">
    <property type="entry name" value="PLP-binding barrel"/>
    <property type="match status" value="1"/>
</dbReference>
<dbReference type="InterPro" id="IPR029066">
    <property type="entry name" value="PLP-binding_barrel"/>
</dbReference>
<dbReference type="InterPro" id="IPR020622">
    <property type="entry name" value="Ala_racemase_pyridoxalP-BS"/>
</dbReference>
<evidence type="ECO:0000256" key="7">
    <source>
        <dbReference type="PIRSR" id="PIRSR600821-52"/>
    </source>
</evidence>
<dbReference type="HAMAP" id="MF_01201">
    <property type="entry name" value="Ala_racemase"/>
    <property type="match status" value="1"/>
</dbReference>
<dbReference type="InterPro" id="IPR001608">
    <property type="entry name" value="Ala_racemase_N"/>
</dbReference>
<dbReference type="PANTHER" id="PTHR30511">
    <property type="entry name" value="ALANINE RACEMASE"/>
    <property type="match status" value="1"/>
</dbReference>
<dbReference type="eggNOG" id="COG0787">
    <property type="taxonomic scope" value="Bacteria"/>
</dbReference>
<dbReference type="PROSITE" id="PS00395">
    <property type="entry name" value="ALANINE_RACEMASE"/>
    <property type="match status" value="1"/>
</dbReference>
<dbReference type="FunFam" id="3.20.20.10:FF:000002">
    <property type="entry name" value="Alanine racemase"/>
    <property type="match status" value="1"/>
</dbReference>
<dbReference type="Gene3D" id="2.40.37.10">
    <property type="entry name" value="Lyase, Ornithine Decarboxylase, Chain A, domain 1"/>
    <property type="match status" value="1"/>
</dbReference>
<dbReference type="SMART" id="SM01005">
    <property type="entry name" value="Ala_racemase_C"/>
    <property type="match status" value="1"/>
</dbReference>
<name>E1R460_SEDSS</name>
<evidence type="ECO:0000256" key="4">
    <source>
        <dbReference type="ARBA" id="ARBA00023235"/>
    </source>
</evidence>
<comment type="function">
    <text evidence="5">Catalyzes the interconversion of L-alanine and D-alanine. May also act on other amino acids.</text>
</comment>
<dbReference type="Pfam" id="PF01168">
    <property type="entry name" value="Ala_racemase_N"/>
    <property type="match status" value="1"/>
</dbReference>
<evidence type="ECO:0000313" key="10">
    <source>
        <dbReference type="Proteomes" id="UP000002318"/>
    </source>
</evidence>
<feature type="binding site" evidence="5 7">
    <location>
        <position position="311"/>
    </location>
    <ligand>
        <name>substrate</name>
    </ligand>
</feature>
<dbReference type="AlphaFoldDB" id="E1R460"/>
<evidence type="ECO:0000256" key="5">
    <source>
        <dbReference type="HAMAP-Rule" id="MF_01201"/>
    </source>
</evidence>
<sequence>MRPTKARIDLDLYRHNIRVISKKTGGRKICLVVKANAYGHGSVKMAKVGIEAGAQALGVATVDEALELREAGIAAPIFLFTVADVSEVPQLVRFDIIPFVSDLAYIKQIEREAQNQEKVAMVHLKVDTGMGRLGCRPEEALSLASFVGNSKNLMMGGLCTHFSLSDISDRAYTLLQINRLNLLVDTLRSQHIPYGLVHAANTGAIIQYPEAYYDMVRPGLGIFGYPPDLIHMGRDRADLRPVLSMETKIGLIKTIKKGESVSYGRTFVAENDTHIGVVAAGFCDGYPRSLSNKGFVTIKGKHYPVIGMVCMDQLIVDLGRDLQVDPDDTVVLLGHGRNEPTMVDLTQRGNIIVNEVICRIPARVPKVYINE</sequence>
<dbReference type="GO" id="GO:0030170">
    <property type="term" value="F:pyridoxal phosphate binding"/>
    <property type="evidence" value="ECO:0007669"/>
    <property type="project" value="UniProtKB-UniRule"/>
</dbReference>
<dbReference type="GO" id="GO:0008784">
    <property type="term" value="F:alanine racemase activity"/>
    <property type="evidence" value="ECO:0007669"/>
    <property type="project" value="UniProtKB-UniRule"/>
</dbReference>
<dbReference type="NCBIfam" id="TIGR00492">
    <property type="entry name" value="alr"/>
    <property type="match status" value="1"/>
</dbReference>
<keyword evidence="4 5" id="KW-0413">Isomerase</keyword>
<comment type="cofactor">
    <cofactor evidence="2 5 6">
        <name>pyridoxal 5'-phosphate</name>
        <dbReference type="ChEBI" id="CHEBI:597326"/>
    </cofactor>
</comment>
<dbReference type="EC" id="5.1.1.1" evidence="5"/>
<dbReference type="GO" id="GO:0030632">
    <property type="term" value="P:D-alanine biosynthetic process"/>
    <property type="evidence" value="ECO:0007669"/>
    <property type="project" value="UniProtKB-UniRule"/>
</dbReference>
<dbReference type="CDD" id="cd00430">
    <property type="entry name" value="PLPDE_III_AR"/>
    <property type="match status" value="1"/>
</dbReference>
<dbReference type="Pfam" id="PF00842">
    <property type="entry name" value="Ala_racemase_C"/>
    <property type="match status" value="1"/>
</dbReference>
<dbReference type="STRING" id="573413.Spirs_1355"/>
<feature type="active site" description="Proton acceptor; specific for L-alanine" evidence="5">
    <location>
        <position position="263"/>
    </location>
</feature>
<accession>E1R460</accession>
<feature type="active site" description="Proton acceptor; specific for D-alanine" evidence="5">
    <location>
        <position position="34"/>
    </location>
</feature>
<evidence type="ECO:0000256" key="2">
    <source>
        <dbReference type="ARBA" id="ARBA00001933"/>
    </source>
</evidence>
<evidence type="ECO:0000313" key="9">
    <source>
        <dbReference type="EMBL" id="ADK80482.1"/>
    </source>
</evidence>
<dbReference type="HOGENOM" id="CLU_028393_2_2_12"/>
<reference evidence="9 10" key="1">
    <citation type="journal article" date="2010" name="Stand. Genomic Sci.">
        <title>Complete genome sequence of Spirochaeta smaragdinae type strain (SEBR 4228).</title>
        <authorList>
            <person name="Mavromatis K."/>
            <person name="Yasawong M."/>
            <person name="Chertkov O."/>
            <person name="Lapidus A."/>
            <person name="Lucas S."/>
            <person name="Nolan M."/>
            <person name="Del Rio T.G."/>
            <person name="Tice H."/>
            <person name="Cheng J.F."/>
            <person name="Pitluck S."/>
            <person name="Liolios K."/>
            <person name="Ivanova N."/>
            <person name="Tapia R."/>
            <person name="Han C."/>
            <person name="Bruce D."/>
            <person name="Goodwin L."/>
            <person name="Pati A."/>
            <person name="Chen A."/>
            <person name="Palaniappan K."/>
            <person name="Land M."/>
            <person name="Hauser L."/>
            <person name="Chang Y.J."/>
            <person name="Jeffries C.D."/>
            <person name="Detter J.C."/>
            <person name="Rohde M."/>
            <person name="Brambilla E."/>
            <person name="Spring S."/>
            <person name="Goker M."/>
            <person name="Sikorski J."/>
            <person name="Woyke T."/>
            <person name="Bristow J."/>
            <person name="Eisen J.A."/>
            <person name="Markowitz V."/>
            <person name="Hugenholtz P."/>
            <person name="Klenk H.P."/>
            <person name="Kyrpides N.C."/>
        </authorList>
    </citation>
    <scope>NUCLEOTIDE SEQUENCE [LARGE SCALE GENOMIC DNA]</scope>
    <source>
        <strain evidence="10">DSM 11293 / JCM 15392 / SEBR 4228</strain>
    </source>
</reference>
<dbReference type="RefSeq" id="WP_013253946.1">
    <property type="nucleotide sequence ID" value="NC_014364.1"/>
</dbReference>
<dbReference type="KEGG" id="ssm:Spirs_1355"/>
<dbReference type="Gene3D" id="3.20.20.10">
    <property type="entry name" value="Alanine racemase"/>
    <property type="match status" value="1"/>
</dbReference>
<dbReference type="InterPro" id="IPR000821">
    <property type="entry name" value="Ala_racemase"/>
</dbReference>
<dbReference type="OrthoDB" id="9813814at2"/>
<proteinExistence type="inferred from homology"/>
<evidence type="ECO:0000259" key="8">
    <source>
        <dbReference type="SMART" id="SM01005"/>
    </source>
</evidence>
<dbReference type="PANTHER" id="PTHR30511:SF0">
    <property type="entry name" value="ALANINE RACEMASE, CATABOLIC-RELATED"/>
    <property type="match status" value="1"/>
</dbReference>
<evidence type="ECO:0000256" key="3">
    <source>
        <dbReference type="ARBA" id="ARBA00022898"/>
    </source>
</evidence>
<comment type="pathway">
    <text evidence="5">Amino-acid biosynthesis; D-alanine biosynthesis; D-alanine from L-alanine: step 1/1.</text>
</comment>
<feature type="domain" description="Alanine racemase C-terminal" evidence="8">
    <location>
        <begin position="242"/>
        <end position="369"/>
    </location>
</feature>
<organism evidence="9 10">
    <name type="scientific">Sediminispirochaeta smaragdinae (strain DSM 11293 / JCM 15392 / SEBR 4228)</name>
    <name type="common">Spirochaeta smaragdinae</name>
    <dbReference type="NCBI Taxonomy" id="573413"/>
    <lineage>
        <taxon>Bacteria</taxon>
        <taxon>Pseudomonadati</taxon>
        <taxon>Spirochaetota</taxon>
        <taxon>Spirochaetia</taxon>
        <taxon>Spirochaetales</taxon>
        <taxon>Spirochaetaceae</taxon>
        <taxon>Sediminispirochaeta</taxon>
    </lineage>
</organism>
<gene>
    <name evidence="9" type="ordered locus">Spirs_1355</name>
</gene>
<dbReference type="InterPro" id="IPR011079">
    <property type="entry name" value="Ala_racemase_C"/>
</dbReference>
<dbReference type="EMBL" id="CP002116">
    <property type="protein sequence ID" value="ADK80482.1"/>
    <property type="molecule type" value="Genomic_DNA"/>
</dbReference>
<comment type="similarity">
    <text evidence="5">Belongs to the alanine racemase family.</text>
</comment>
<dbReference type="PRINTS" id="PR00992">
    <property type="entry name" value="ALARACEMASE"/>
</dbReference>